<evidence type="ECO:0008006" key="3">
    <source>
        <dbReference type="Google" id="ProtNLM"/>
    </source>
</evidence>
<sequence>MLTKYLNIKFDREGSRAECTPAILAKSVAAIVLMDTKLLGTRILNQSALAPRINLPLAMVKKAWIILSDDYQLIDAKPGRGTTFVGSLSYERMQRLEKLIKNDANCAYPALLDKKLPQLVDPSFKVRLWRAMNTHVDLPVTQQQQRIIDGMLPALAKLTGSKLNCAIADNEVYYTDDYAKLITDCCMMFTPSKSTVVLLTPVSAETYHAIVSAKRKPLFLTQTALAAMMDELEMHCRNGLIMGMVVIGMMGPYLINDSDYKAAWKRLTGLRMIYNFEIMLDDRFAGMLQVPGFRDIIESIGSQVIFIYRISIHETLYDANVIAADADHIGRLAKRLAGKGELLAPAIAFALLRLVKQYLSRSMDLNGHPPLDAIITAARNKLLEPEIFIRQHISNQQGYLFYLEPENGRFPRDIYRKLKAANIHVIHPDTFMYGSKYTRGIIISVLSSQIVRQVERDIEKLISTLKNYIKK</sequence>
<gene>
    <name evidence="1" type="ORF">SAMN06265348_12139</name>
</gene>
<proteinExistence type="predicted"/>
<name>A0A521FUP8_9SPHI</name>
<protein>
    <recommendedName>
        <fullName evidence="3">DNA-binding transcriptional regulator, MocR family, contains an aminotransferase domain</fullName>
    </recommendedName>
</protein>
<evidence type="ECO:0000313" key="1">
    <source>
        <dbReference type="EMBL" id="SMO99271.1"/>
    </source>
</evidence>
<evidence type="ECO:0000313" key="2">
    <source>
        <dbReference type="Proteomes" id="UP000320300"/>
    </source>
</evidence>
<dbReference type="AlphaFoldDB" id="A0A521FUP8"/>
<reference evidence="1 2" key="1">
    <citation type="submission" date="2017-05" db="EMBL/GenBank/DDBJ databases">
        <authorList>
            <person name="Varghese N."/>
            <person name="Submissions S."/>
        </authorList>
    </citation>
    <scope>NUCLEOTIDE SEQUENCE [LARGE SCALE GENOMIC DNA]</scope>
    <source>
        <strain evidence="1 2">DSM 19036</strain>
    </source>
</reference>
<keyword evidence="2" id="KW-1185">Reference proteome</keyword>
<dbReference type="EMBL" id="FXTN01000021">
    <property type="protein sequence ID" value="SMO99271.1"/>
    <property type="molecule type" value="Genomic_DNA"/>
</dbReference>
<organism evidence="1 2">
    <name type="scientific">Pedobacter westerhofensis</name>
    <dbReference type="NCBI Taxonomy" id="425512"/>
    <lineage>
        <taxon>Bacteria</taxon>
        <taxon>Pseudomonadati</taxon>
        <taxon>Bacteroidota</taxon>
        <taxon>Sphingobacteriia</taxon>
        <taxon>Sphingobacteriales</taxon>
        <taxon>Sphingobacteriaceae</taxon>
        <taxon>Pedobacter</taxon>
    </lineage>
</organism>
<dbReference type="RefSeq" id="WP_142531270.1">
    <property type="nucleotide sequence ID" value="NZ_CBCSJO010000020.1"/>
</dbReference>
<accession>A0A521FUP8</accession>
<dbReference type="Proteomes" id="UP000320300">
    <property type="component" value="Unassembled WGS sequence"/>
</dbReference>